<evidence type="ECO:0000256" key="7">
    <source>
        <dbReference type="ARBA" id="ARBA00022989"/>
    </source>
</evidence>
<keyword evidence="8 15" id="KW-0406">Ion transport</keyword>
<comment type="similarity">
    <text evidence="1 15 16">Belongs to the ATPase B chain family.</text>
</comment>
<dbReference type="GO" id="GO:0046933">
    <property type="term" value="F:proton-transporting ATP synthase activity, rotational mechanism"/>
    <property type="evidence" value="ECO:0007669"/>
    <property type="project" value="UniProtKB-UniRule"/>
</dbReference>
<dbReference type="InterPro" id="IPR005864">
    <property type="entry name" value="ATP_synth_F0_bsu_bac"/>
</dbReference>
<dbReference type="GO" id="GO:0045259">
    <property type="term" value="C:proton-transporting ATP synthase complex"/>
    <property type="evidence" value="ECO:0007669"/>
    <property type="project" value="UniProtKB-KW"/>
</dbReference>
<dbReference type="Pfam" id="PF00430">
    <property type="entry name" value="ATP-synt_B"/>
    <property type="match status" value="1"/>
</dbReference>
<dbReference type="InterPro" id="IPR050059">
    <property type="entry name" value="ATP_synthase_B_chain"/>
</dbReference>
<keyword evidence="4 15" id="KW-0138">CF(0)</keyword>
<dbReference type="InterPro" id="IPR002146">
    <property type="entry name" value="ATP_synth_b/b'su_bac/chlpt"/>
</dbReference>
<dbReference type="RefSeq" id="WP_002691605.1">
    <property type="nucleotide sequence ID" value="NZ_JH600070.1"/>
</dbReference>
<keyword evidence="2 15" id="KW-0813">Transport</keyword>
<comment type="function">
    <text evidence="11 15">F(1)F(0) ATP synthase produces ATP from ADP in the presence of a proton or sodium gradient. F-type ATPases consist of two structural domains, F(1) containing the extramembraneous catalytic core and F(0) containing the membrane proton channel, linked together by a central stalk and a peripheral stalk. During catalysis, ATP synthesis in the catalytic domain of F(1) is coupled via a rotary mechanism of the central stalk subunits to proton translocation.</text>
</comment>
<feature type="coiled-coil region" evidence="17">
    <location>
        <begin position="44"/>
        <end position="122"/>
    </location>
</feature>
<keyword evidence="17" id="KW-0175">Coiled coil</keyword>
<evidence type="ECO:0000313" key="18">
    <source>
        <dbReference type="EMBL" id="EIJ43960.1"/>
    </source>
</evidence>
<dbReference type="CDD" id="cd06503">
    <property type="entry name" value="ATP-synt_Fo_b"/>
    <property type="match status" value="1"/>
</dbReference>
<evidence type="ECO:0000256" key="14">
    <source>
        <dbReference type="ARBA" id="ARBA00037847"/>
    </source>
</evidence>
<dbReference type="Gene3D" id="1.20.5.620">
    <property type="entry name" value="F1F0 ATP synthase subunit B, membrane domain"/>
    <property type="match status" value="1"/>
</dbReference>
<reference evidence="18 19" key="1">
    <citation type="submission" date="2011-11" db="EMBL/GenBank/DDBJ databases">
        <title>Improved High-Quality Draft sequence of Beggiatoa alba B18lD.</title>
        <authorList>
            <consortium name="US DOE Joint Genome Institute"/>
            <person name="Lucas S."/>
            <person name="Han J."/>
            <person name="Lapidus A."/>
            <person name="Cheng J.-F."/>
            <person name="Goodwin L."/>
            <person name="Pitluck S."/>
            <person name="Peters L."/>
            <person name="Mikhailova N."/>
            <person name="Held B."/>
            <person name="Detter J.C."/>
            <person name="Han C."/>
            <person name="Tapia R."/>
            <person name="Land M."/>
            <person name="Hauser L."/>
            <person name="Kyrpides N."/>
            <person name="Ivanova N."/>
            <person name="Pagani I."/>
            <person name="Samuel K."/>
            <person name="Teske A."/>
            <person name="Mueller J."/>
            <person name="Woyke T."/>
        </authorList>
    </citation>
    <scope>NUCLEOTIDE SEQUENCE [LARGE SCALE GENOMIC DNA]</scope>
    <source>
        <strain evidence="18 19">B18LD</strain>
    </source>
</reference>
<dbReference type="HOGENOM" id="CLU_079215_4_5_6"/>
<evidence type="ECO:0000313" key="19">
    <source>
        <dbReference type="Proteomes" id="UP000005744"/>
    </source>
</evidence>
<keyword evidence="7 15" id="KW-1133">Transmembrane helix</keyword>
<evidence type="ECO:0000256" key="9">
    <source>
        <dbReference type="ARBA" id="ARBA00023136"/>
    </source>
</evidence>
<dbReference type="NCBIfam" id="NF004411">
    <property type="entry name" value="PRK05759.1-2"/>
    <property type="match status" value="1"/>
</dbReference>
<dbReference type="GO" id="GO:0005886">
    <property type="term" value="C:plasma membrane"/>
    <property type="evidence" value="ECO:0007669"/>
    <property type="project" value="UniProtKB-SubCell"/>
</dbReference>
<comment type="subunit">
    <text evidence="13">F-type ATPases have 2 components, F(1) - the catalytic core - and F(0) - the membrane proton channel. F(1) has five subunits: alpha(3), beta(3), gamma(1), delta(1), epsilon(1). F(0) has four main subunits: a(1), b(2) and c(10-14). The alpha and beta chains form an alternating ring which encloses part of the gamma chain. F(1) is attached to F(0) by a central stalk formed by the gamma and epsilon chains, while a peripheral stalk is formed by the delta and b chains.</text>
</comment>
<keyword evidence="10 15" id="KW-0066">ATP synthesis</keyword>
<evidence type="ECO:0000256" key="12">
    <source>
        <dbReference type="ARBA" id="ARBA00025614"/>
    </source>
</evidence>
<proteinExistence type="inferred from homology"/>
<dbReference type="SUPFAM" id="SSF81573">
    <property type="entry name" value="F1F0 ATP synthase subunit B, membrane domain"/>
    <property type="match status" value="1"/>
</dbReference>
<evidence type="ECO:0000256" key="5">
    <source>
        <dbReference type="ARBA" id="ARBA00022692"/>
    </source>
</evidence>
<dbReference type="EMBL" id="JH600070">
    <property type="protein sequence ID" value="EIJ43960.1"/>
    <property type="molecule type" value="Genomic_DNA"/>
</dbReference>
<evidence type="ECO:0000256" key="16">
    <source>
        <dbReference type="RuleBase" id="RU003848"/>
    </source>
</evidence>
<comment type="function">
    <text evidence="12">Component of the F(0) channel, it forms part of the peripheral stalk, linking F(1) to F(0). The b'-subunit is a diverged and duplicated form of b found in plants and photosynthetic bacteria.</text>
</comment>
<comment type="subunit">
    <text evidence="15">F-type ATPases have 2 components, F(1) - the catalytic core - and F(0) - the membrane proton channel. F(1) has five subunits: alpha(3), beta(3), gamma(1), delta(1), epsilon(1). F(0) has three main subunits: a(1), b(2) and c(10-14). The alpha and beta chains form an alternating ring which encloses part of the gamma chain. F(1) is attached to F(0) by a central stalk formed by the gamma and epsilon chains, while a peripheral stalk is formed by the delta and b chains.</text>
</comment>
<evidence type="ECO:0000256" key="8">
    <source>
        <dbReference type="ARBA" id="ARBA00023065"/>
    </source>
</evidence>
<protein>
    <recommendedName>
        <fullName evidence="15">ATP synthase subunit b</fullName>
    </recommendedName>
    <alternativeName>
        <fullName evidence="15">ATP synthase F(0) sector subunit b</fullName>
    </alternativeName>
    <alternativeName>
        <fullName evidence="15">ATPase subunit I</fullName>
    </alternativeName>
    <alternativeName>
        <fullName evidence="15">F-type ATPase subunit b</fullName>
        <shortName evidence="15">F-ATPase subunit b</shortName>
    </alternativeName>
</protein>
<dbReference type="PANTHER" id="PTHR33445:SF1">
    <property type="entry name" value="ATP SYNTHASE SUBUNIT B"/>
    <property type="match status" value="1"/>
</dbReference>
<dbReference type="STRING" id="395493.BegalDRAFT_3135"/>
<evidence type="ECO:0000256" key="15">
    <source>
        <dbReference type="HAMAP-Rule" id="MF_01398"/>
    </source>
</evidence>
<keyword evidence="5 15" id="KW-0812">Transmembrane</keyword>
<dbReference type="HAMAP" id="MF_01398">
    <property type="entry name" value="ATP_synth_b_bprime"/>
    <property type="match status" value="1"/>
</dbReference>
<comment type="subcellular location">
    <subcellularLocation>
        <location evidence="15">Cell membrane</location>
        <topology evidence="15">Single-pass membrane protein</topology>
    </subcellularLocation>
    <subcellularLocation>
        <location evidence="14">Endomembrane system</location>
        <topology evidence="14">Single-pass membrane protein</topology>
    </subcellularLocation>
</comment>
<dbReference type="InterPro" id="IPR028987">
    <property type="entry name" value="ATP_synth_B-like_membr_sf"/>
</dbReference>
<keyword evidence="9 15" id="KW-0472">Membrane</keyword>
<dbReference type="PANTHER" id="PTHR33445">
    <property type="entry name" value="ATP SYNTHASE SUBUNIT B', CHLOROPLASTIC"/>
    <property type="match status" value="1"/>
</dbReference>
<organism evidence="18 19">
    <name type="scientific">Beggiatoa alba B18LD</name>
    <dbReference type="NCBI Taxonomy" id="395493"/>
    <lineage>
        <taxon>Bacteria</taxon>
        <taxon>Pseudomonadati</taxon>
        <taxon>Pseudomonadota</taxon>
        <taxon>Gammaproteobacteria</taxon>
        <taxon>Thiotrichales</taxon>
        <taxon>Thiotrichaceae</taxon>
        <taxon>Beggiatoa</taxon>
    </lineage>
</organism>
<dbReference type="NCBIfam" id="TIGR01144">
    <property type="entry name" value="ATP_synt_b"/>
    <property type="match status" value="1"/>
</dbReference>
<evidence type="ECO:0000256" key="10">
    <source>
        <dbReference type="ARBA" id="ARBA00023310"/>
    </source>
</evidence>
<evidence type="ECO:0000256" key="3">
    <source>
        <dbReference type="ARBA" id="ARBA00022475"/>
    </source>
</evidence>
<evidence type="ECO:0000256" key="6">
    <source>
        <dbReference type="ARBA" id="ARBA00022781"/>
    </source>
</evidence>
<keyword evidence="3 15" id="KW-1003">Cell membrane</keyword>
<dbReference type="eggNOG" id="COG0711">
    <property type="taxonomic scope" value="Bacteria"/>
</dbReference>
<evidence type="ECO:0000256" key="1">
    <source>
        <dbReference type="ARBA" id="ARBA00005513"/>
    </source>
</evidence>
<evidence type="ECO:0000256" key="17">
    <source>
        <dbReference type="SAM" id="Coils"/>
    </source>
</evidence>
<keyword evidence="6 15" id="KW-0375">Hydrogen ion transport</keyword>
<dbReference type="GO" id="GO:0012505">
    <property type="term" value="C:endomembrane system"/>
    <property type="evidence" value="ECO:0007669"/>
    <property type="project" value="UniProtKB-SubCell"/>
</dbReference>
<dbReference type="Proteomes" id="UP000005744">
    <property type="component" value="Unassembled WGS sequence"/>
</dbReference>
<dbReference type="AlphaFoldDB" id="I3CK17"/>
<evidence type="ECO:0000256" key="4">
    <source>
        <dbReference type="ARBA" id="ARBA00022547"/>
    </source>
</evidence>
<keyword evidence="19" id="KW-1185">Reference proteome</keyword>
<accession>I3CK17</accession>
<dbReference type="GO" id="GO:0046961">
    <property type="term" value="F:proton-transporting ATPase activity, rotational mechanism"/>
    <property type="evidence" value="ECO:0007669"/>
    <property type="project" value="TreeGrafter"/>
</dbReference>
<feature type="transmembrane region" description="Helical" evidence="15">
    <location>
        <begin position="6"/>
        <end position="26"/>
    </location>
</feature>
<evidence type="ECO:0000256" key="2">
    <source>
        <dbReference type="ARBA" id="ARBA00022448"/>
    </source>
</evidence>
<evidence type="ECO:0000256" key="11">
    <source>
        <dbReference type="ARBA" id="ARBA00025198"/>
    </source>
</evidence>
<sequence length="156" mass="17628">MSITATLFGQIITFGVLVWFVMRYLWNPMLQMLEQRNTQIADGLASAERGKHELELAAQRAAERLREAKQQAADIVANANKQADLLVEEAKEKARLEGLRQLEAAQAEIEQERSRAREQLREEVVSLSIACAEKVLAREINAANHSEFIAQMIKQL</sequence>
<dbReference type="OrthoDB" id="9788020at2"/>
<evidence type="ECO:0000256" key="13">
    <source>
        <dbReference type="ARBA" id="ARBA00026054"/>
    </source>
</evidence>
<name>I3CK17_9GAMM</name>
<gene>
    <name evidence="15" type="primary">atpF</name>
    <name evidence="18" type="ORF">BegalDRAFT_3135</name>
</gene>